<protein>
    <submittedName>
        <fullName evidence="6">Parallel beta-helix repeat (Two copies)</fullName>
    </submittedName>
</protein>
<proteinExistence type="predicted"/>
<dbReference type="InterPro" id="IPR012334">
    <property type="entry name" value="Pectin_lyas_fold"/>
</dbReference>
<dbReference type="InterPro" id="IPR039448">
    <property type="entry name" value="Beta_helix"/>
</dbReference>
<accession>A0A1H4SCD2</accession>
<keyword evidence="7" id="KW-1185">Reference proteome</keyword>
<evidence type="ECO:0000313" key="7">
    <source>
        <dbReference type="Proteomes" id="UP000182652"/>
    </source>
</evidence>
<evidence type="ECO:0000313" key="6">
    <source>
        <dbReference type="EMBL" id="SEC41670.1"/>
    </source>
</evidence>
<organism evidence="6 7">
    <name type="scientific">Arthrobacter woluwensis</name>
    <dbReference type="NCBI Taxonomy" id="156980"/>
    <lineage>
        <taxon>Bacteria</taxon>
        <taxon>Bacillati</taxon>
        <taxon>Actinomycetota</taxon>
        <taxon>Actinomycetes</taxon>
        <taxon>Micrococcales</taxon>
        <taxon>Micrococcaceae</taxon>
        <taxon>Arthrobacter</taxon>
    </lineage>
</organism>
<dbReference type="SMART" id="SM00710">
    <property type="entry name" value="PbH1"/>
    <property type="match status" value="8"/>
</dbReference>
<sequence length="521" mass="54203">MANRSSNHALNTSPQTREQRGKHRASRRRIPAVLALAGLLGGGLLTVSAPGAAEAAVPACTVTVAPGTEIADAVNAQPQGAVICLAAGRHILNHTVAPKAQQELRGLPGSIVDGAKPLKSWTAYQVTGQPARWQSRGNLPAAYSGPGQCETAGSTSCNFAEDLFYDGARLRRVNSLAAVVPGTFFADYASNTLTIANTPVSHSIRMAKLQTAISSTQAGVKLTGLTVQHFANRSQRGAVVVSGSDWKVTGNTVSDNHGVGILTDQAVRPQILNNTVIRNGQLGVTLYRTSSATVTGNTVTGNNTAGYWIADWESGGIKTTYSSALIQRNIVSGNLGVGVWADVQSDGITVDANTITGNYADGIRYEISRRGVITNNTVTDNAKRMGRGGGTGLWSGAGIDVNTSSDVTITGNVLRSNLNGISLQARNRGTSSWGTYLLSKVTVSGNTVDMGTGSPATATTGVVTTKDRILTASSAGIVFSRNSYTLNTSAQKGFNSINALVTYPGWKSAGFDSTASVAYLR</sequence>
<dbReference type="InterPro" id="IPR051550">
    <property type="entry name" value="SCF-Subunits/Alg-Epimerases"/>
</dbReference>
<comment type="pathway">
    <text evidence="1">Protein modification; protein ubiquitination.</text>
</comment>
<dbReference type="SUPFAM" id="SSF51126">
    <property type="entry name" value="Pectin lyase-like"/>
    <property type="match status" value="1"/>
</dbReference>
<feature type="compositionally biased region" description="Polar residues" evidence="4">
    <location>
        <begin position="1"/>
        <end position="16"/>
    </location>
</feature>
<dbReference type="STRING" id="156980.SAMN04489745_2816"/>
<dbReference type="PANTHER" id="PTHR22990:SF15">
    <property type="entry name" value="F-BOX ONLY PROTEIN 10"/>
    <property type="match status" value="1"/>
</dbReference>
<dbReference type="AlphaFoldDB" id="A0A1H4SCD2"/>
<evidence type="ECO:0000259" key="5">
    <source>
        <dbReference type="Pfam" id="PF13229"/>
    </source>
</evidence>
<dbReference type="InterPro" id="IPR006626">
    <property type="entry name" value="PbH1"/>
</dbReference>
<dbReference type="InterPro" id="IPR011050">
    <property type="entry name" value="Pectin_lyase_fold/virulence"/>
</dbReference>
<dbReference type="Gene3D" id="2.160.20.10">
    <property type="entry name" value="Single-stranded right-handed beta-helix, Pectin lyase-like"/>
    <property type="match status" value="2"/>
</dbReference>
<gene>
    <name evidence="6" type="ORF">SAMN04489745_2816</name>
</gene>
<dbReference type="RefSeq" id="WP_066216842.1">
    <property type="nucleotide sequence ID" value="NZ_FNSN01000003.1"/>
</dbReference>
<dbReference type="Pfam" id="PF13229">
    <property type="entry name" value="Beta_helix"/>
    <property type="match status" value="1"/>
</dbReference>
<evidence type="ECO:0000256" key="4">
    <source>
        <dbReference type="SAM" id="MobiDB-lite"/>
    </source>
</evidence>
<dbReference type="InterPro" id="IPR022441">
    <property type="entry name" value="Para_beta_helix_rpt-2"/>
</dbReference>
<keyword evidence="3" id="KW-0833">Ubl conjugation pathway</keyword>
<feature type="domain" description="Right handed beta helix" evidence="5">
    <location>
        <begin position="193"/>
        <end position="314"/>
    </location>
</feature>
<keyword evidence="2" id="KW-0677">Repeat</keyword>
<evidence type="ECO:0000256" key="3">
    <source>
        <dbReference type="ARBA" id="ARBA00022786"/>
    </source>
</evidence>
<dbReference type="EMBL" id="FNSN01000003">
    <property type="protein sequence ID" value="SEC41670.1"/>
    <property type="molecule type" value="Genomic_DNA"/>
</dbReference>
<dbReference type="Proteomes" id="UP000182652">
    <property type="component" value="Unassembled WGS sequence"/>
</dbReference>
<feature type="region of interest" description="Disordered" evidence="4">
    <location>
        <begin position="1"/>
        <end position="27"/>
    </location>
</feature>
<dbReference type="PANTHER" id="PTHR22990">
    <property type="entry name" value="F-BOX ONLY PROTEIN"/>
    <property type="match status" value="1"/>
</dbReference>
<evidence type="ECO:0000256" key="2">
    <source>
        <dbReference type="ARBA" id="ARBA00022737"/>
    </source>
</evidence>
<reference evidence="6 7" key="1">
    <citation type="submission" date="2016-10" db="EMBL/GenBank/DDBJ databases">
        <authorList>
            <person name="de Groot N.N."/>
        </authorList>
    </citation>
    <scope>NUCLEOTIDE SEQUENCE [LARGE SCALE GENOMIC DNA]</scope>
    <source>
        <strain evidence="6 7">DSM 10495</strain>
    </source>
</reference>
<name>A0A1H4SCD2_9MICC</name>
<dbReference type="NCBIfam" id="TIGR03804">
    <property type="entry name" value="para_beta_helix"/>
    <property type="match status" value="2"/>
</dbReference>
<evidence type="ECO:0000256" key="1">
    <source>
        <dbReference type="ARBA" id="ARBA00004906"/>
    </source>
</evidence>